<dbReference type="Proteomes" id="UP000830583">
    <property type="component" value="Chromosome"/>
</dbReference>
<gene>
    <name evidence="3" type="ORF">M0M57_04070</name>
</gene>
<keyword evidence="2" id="KW-0472">Membrane</keyword>
<evidence type="ECO:0000256" key="2">
    <source>
        <dbReference type="SAM" id="Phobius"/>
    </source>
</evidence>
<keyword evidence="2" id="KW-1133">Transmembrane helix</keyword>
<reference evidence="3" key="1">
    <citation type="submission" date="2022-04" db="EMBL/GenBank/DDBJ databases">
        <title>Consumption of N2O by Flavobacterium azooxidireducens sp. nov. isolated from Decomposing Leaf Litter of Phragmites australis (Cav.).</title>
        <authorList>
            <person name="Behrendt U."/>
            <person name="Spanner T."/>
            <person name="Augustin J."/>
            <person name="Horn M.A."/>
            <person name="Kolb S."/>
            <person name="Ulrich A."/>
        </authorList>
    </citation>
    <scope>NUCLEOTIDE SEQUENCE</scope>
    <source>
        <strain evidence="3">IGB 4-14</strain>
    </source>
</reference>
<feature type="transmembrane region" description="Helical" evidence="2">
    <location>
        <begin position="347"/>
        <end position="371"/>
    </location>
</feature>
<feature type="compositionally biased region" description="Basic and acidic residues" evidence="1">
    <location>
        <begin position="127"/>
        <end position="138"/>
    </location>
</feature>
<evidence type="ECO:0000256" key="1">
    <source>
        <dbReference type="SAM" id="MobiDB-lite"/>
    </source>
</evidence>
<sequence>MSESTREIKNYRGLKCLNCNHPLDISDKFCPNCGQKNTTKRLSLKDFVDEFLANFYAYDSKVRNTIIKLFTKPGKAAKEFIDGKRQTYANPFRFYLSVSLIYFIFSGLVTKFNDETIVDLEQTTIKKSEEKNQEKDSTKTTNDQLDLNDPNSPVQINLGNVEIKKDTVKKQKFYTEKQIADFGFLKRTSRKVQTYANFFDHSKTTYPPKILDSLKHEKSKWNLYLLKKTYQFKKLDEEDNYGKNGFELFFDYLLEKMPFILFISLPFLTIVFAVLYYRKKLSYAEHMVFVFNFMSFMFLLIFTKEIIGLITGLDLGWIFLIITPIYFYKSLRNFYQQSRWKTILKFVILNFLLPTTASFVALLVLLIGFLLY</sequence>
<dbReference type="RefSeq" id="WP_248435629.1">
    <property type="nucleotide sequence ID" value="NZ_CP096205.1"/>
</dbReference>
<feature type="transmembrane region" description="Helical" evidence="2">
    <location>
        <begin position="283"/>
        <end position="301"/>
    </location>
</feature>
<protein>
    <submittedName>
        <fullName evidence="3">DUF3667 domain-containing protein</fullName>
    </submittedName>
</protein>
<feature type="transmembrane region" description="Helical" evidence="2">
    <location>
        <begin position="257"/>
        <end position="276"/>
    </location>
</feature>
<feature type="compositionally biased region" description="Polar residues" evidence="1">
    <location>
        <begin position="139"/>
        <end position="151"/>
    </location>
</feature>
<proteinExistence type="predicted"/>
<keyword evidence="2" id="KW-0812">Transmembrane</keyword>
<dbReference type="EMBL" id="CP096205">
    <property type="protein sequence ID" value="UPQ80017.1"/>
    <property type="molecule type" value="Genomic_DNA"/>
</dbReference>
<evidence type="ECO:0000313" key="4">
    <source>
        <dbReference type="Proteomes" id="UP000830583"/>
    </source>
</evidence>
<dbReference type="Pfam" id="PF12412">
    <property type="entry name" value="DUF3667"/>
    <property type="match status" value="1"/>
</dbReference>
<feature type="region of interest" description="Disordered" evidence="1">
    <location>
        <begin position="127"/>
        <end position="151"/>
    </location>
</feature>
<dbReference type="InterPro" id="IPR022134">
    <property type="entry name" value="DUF3667"/>
</dbReference>
<accession>A0ABY4KKT8</accession>
<feature type="transmembrane region" description="Helical" evidence="2">
    <location>
        <begin position="307"/>
        <end position="327"/>
    </location>
</feature>
<organism evidence="3 4">
    <name type="scientific">Flavobacterium azooxidireducens</name>
    <dbReference type="NCBI Taxonomy" id="1871076"/>
    <lineage>
        <taxon>Bacteria</taxon>
        <taxon>Pseudomonadati</taxon>
        <taxon>Bacteroidota</taxon>
        <taxon>Flavobacteriia</taxon>
        <taxon>Flavobacteriales</taxon>
        <taxon>Flavobacteriaceae</taxon>
        <taxon>Flavobacterium</taxon>
    </lineage>
</organism>
<name>A0ABY4KKT8_9FLAO</name>
<keyword evidence="4" id="KW-1185">Reference proteome</keyword>
<evidence type="ECO:0000313" key="3">
    <source>
        <dbReference type="EMBL" id="UPQ80017.1"/>
    </source>
</evidence>
<feature type="transmembrane region" description="Helical" evidence="2">
    <location>
        <begin position="94"/>
        <end position="112"/>
    </location>
</feature>